<keyword evidence="1" id="KW-0812">Transmembrane</keyword>
<gene>
    <name evidence="2" type="ORF">ENO59_07765</name>
</gene>
<feature type="transmembrane region" description="Helical" evidence="1">
    <location>
        <begin position="265"/>
        <end position="292"/>
    </location>
</feature>
<feature type="transmembrane region" description="Helical" evidence="1">
    <location>
        <begin position="434"/>
        <end position="451"/>
    </location>
</feature>
<evidence type="ECO:0008006" key="3">
    <source>
        <dbReference type="Google" id="ProtNLM"/>
    </source>
</evidence>
<feature type="transmembrane region" description="Helical" evidence="1">
    <location>
        <begin position="146"/>
        <end position="165"/>
    </location>
</feature>
<keyword evidence="1" id="KW-1133">Transmembrane helix</keyword>
<sequence>MEWTQAIGGSVARTLPWRRALGVGLIGVLGVGAVLYLLLTGRGRLAMTLVFLELFVAMATVNVRAAILAVFTYLIILGDLRRLLIPVFGWSGTDPLLMVGSVFALVVTAGALVNREIRFDTKLAKWTLVLMAIMVLQIFNPKQGGLMVGLAGAMFLIVPICWFWVGRTYATLAMVRTLLYGLVVPLALVAAAYGTYQVFFGYLPHQQHWLEMNWYAGLGDPNNPAPISLFASNTEYGKFISIGAVLAWAAFLRGNRGAGLLVPPLLIAIALTGSRGPLFFSLAMMVGLWAVLARTTATWVLRGALAAVLAASGLVWSLTQASQLDLDPHVQARLNRQAQEFIHARRGDEEYSSAEKHFTMMLGGYLYPLREPLGLGIGAVTKAAVKFGGRSYNTETHLGNSFVALGLPGGIVYHVVIVLLVLTAFRYWMRTRSLIALALLGVLGVTMANLLAGEAYAVGPLVAFCAGAVDRLALSNRTERDA</sequence>
<feature type="transmembrane region" description="Helical" evidence="1">
    <location>
        <begin position="402"/>
        <end position="422"/>
    </location>
</feature>
<comment type="caution">
    <text evidence="2">The sequence shown here is derived from an EMBL/GenBank/DDBJ whole genome shotgun (WGS) entry which is preliminary data.</text>
</comment>
<feature type="transmembrane region" description="Helical" evidence="1">
    <location>
        <begin position="96"/>
        <end position="114"/>
    </location>
</feature>
<dbReference type="EMBL" id="DSGB01000005">
    <property type="protein sequence ID" value="HER96399.1"/>
    <property type="molecule type" value="Genomic_DNA"/>
</dbReference>
<feature type="transmembrane region" description="Helical" evidence="1">
    <location>
        <begin position="177"/>
        <end position="196"/>
    </location>
</feature>
<feature type="transmembrane region" description="Helical" evidence="1">
    <location>
        <begin position="51"/>
        <end position="76"/>
    </location>
</feature>
<proteinExistence type="predicted"/>
<reference evidence="2" key="1">
    <citation type="journal article" date="2020" name="mSystems">
        <title>Genome- and Community-Level Interaction Insights into Carbon Utilization and Element Cycling Functions of Hydrothermarchaeota in Hydrothermal Sediment.</title>
        <authorList>
            <person name="Zhou Z."/>
            <person name="Liu Y."/>
            <person name="Xu W."/>
            <person name="Pan J."/>
            <person name="Luo Z.H."/>
            <person name="Li M."/>
        </authorList>
    </citation>
    <scope>NUCLEOTIDE SEQUENCE [LARGE SCALE GENOMIC DNA]</scope>
    <source>
        <strain evidence="2">SpSt-143</strain>
    </source>
</reference>
<organism evidence="2">
    <name type="scientific">Rhodothermus marinus</name>
    <name type="common">Rhodothermus obamensis</name>
    <dbReference type="NCBI Taxonomy" id="29549"/>
    <lineage>
        <taxon>Bacteria</taxon>
        <taxon>Pseudomonadati</taxon>
        <taxon>Rhodothermota</taxon>
        <taxon>Rhodothermia</taxon>
        <taxon>Rhodothermales</taxon>
        <taxon>Rhodothermaceae</taxon>
        <taxon>Rhodothermus</taxon>
    </lineage>
</organism>
<feature type="transmembrane region" description="Helical" evidence="1">
    <location>
        <begin position="299"/>
        <end position="318"/>
    </location>
</feature>
<dbReference type="AlphaFoldDB" id="A0A7V2F6D3"/>
<keyword evidence="1" id="KW-0472">Membrane</keyword>
<protein>
    <recommendedName>
        <fullName evidence="3">O-antigen ligase domain-containing protein</fullName>
    </recommendedName>
</protein>
<accession>A0A7V2F6D3</accession>
<name>A0A7V2F6D3_RHOMR</name>
<feature type="transmembrane region" description="Helical" evidence="1">
    <location>
        <begin position="20"/>
        <end position="39"/>
    </location>
</feature>
<feature type="transmembrane region" description="Helical" evidence="1">
    <location>
        <begin position="123"/>
        <end position="140"/>
    </location>
</feature>
<evidence type="ECO:0000313" key="2">
    <source>
        <dbReference type="EMBL" id="HER96399.1"/>
    </source>
</evidence>
<evidence type="ECO:0000256" key="1">
    <source>
        <dbReference type="SAM" id="Phobius"/>
    </source>
</evidence>